<feature type="region of interest" description="Disordered" evidence="7">
    <location>
        <begin position="447"/>
        <end position="499"/>
    </location>
</feature>
<evidence type="ECO:0000313" key="10">
    <source>
        <dbReference type="Proteomes" id="UP001168877"/>
    </source>
</evidence>
<reference evidence="9" key="2">
    <citation type="submission" date="2023-06" db="EMBL/GenBank/DDBJ databases">
        <authorList>
            <person name="Swenson N.G."/>
            <person name="Wegrzyn J.L."/>
            <person name="Mcevoy S.L."/>
        </authorList>
    </citation>
    <scope>NUCLEOTIDE SEQUENCE</scope>
    <source>
        <strain evidence="9">NS2018</strain>
        <tissue evidence="9">Leaf</tissue>
    </source>
</reference>
<keyword evidence="5" id="KW-0539">Nucleus</keyword>
<feature type="domain" description="MADS-box" evidence="8">
    <location>
        <begin position="6"/>
        <end position="66"/>
    </location>
</feature>
<evidence type="ECO:0000256" key="7">
    <source>
        <dbReference type="SAM" id="MobiDB-lite"/>
    </source>
</evidence>
<evidence type="ECO:0000256" key="6">
    <source>
        <dbReference type="SAM" id="Coils"/>
    </source>
</evidence>
<dbReference type="SMART" id="SM00432">
    <property type="entry name" value="MADS"/>
    <property type="match status" value="1"/>
</dbReference>
<evidence type="ECO:0000259" key="8">
    <source>
        <dbReference type="PROSITE" id="PS50066"/>
    </source>
</evidence>
<name>A0AA39SK72_ACESA</name>
<feature type="region of interest" description="Disordered" evidence="7">
    <location>
        <begin position="204"/>
        <end position="232"/>
    </location>
</feature>
<feature type="coiled-coil region" evidence="6">
    <location>
        <begin position="94"/>
        <end position="121"/>
    </location>
</feature>
<dbReference type="PANTHER" id="PTHR11945">
    <property type="entry name" value="MADS BOX PROTEIN"/>
    <property type="match status" value="1"/>
</dbReference>
<dbReference type="GO" id="GO:0046983">
    <property type="term" value="F:protein dimerization activity"/>
    <property type="evidence" value="ECO:0007669"/>
    <property type="project" value="InterPro"/>
</dbReference>
<reference evidence="9" key="1">
    <citation type="journal article" date="2022" name="Plant J.">
        <title>Strategies of tolerance reflected in two North American maple genomes.</title>
        <authorList>
            <person name="McEvoy S.L."/>
            <person name="Sezen U.U."/>
            <person name="Trouern-Trend A."/>
            <person name="McMahon S.M."/>
            <person name="Schaberg P.G."/>
            <person name="Yang J."/>
            <person name="Wegrzyn J.L."/>
            <person name="Swenson N.G."/>
        </authorList>
    </citation>
    <scope>NUCLEOTIDE SEQUENCE</scope>
    <source>
        <strain evidence="9">NS2018</strain>
    </source>
</reference>
<dbReference type="PROSITE" id="PS50066">
    <property type="entry name" value="MADS_BOX_2"/>
    <property type="match status" value="1"/>
</dbReference>
<evidence type="ECO:0000256" key="3">
    <source>
        <dbReference type="ARBA" id="ARBA00023125"/>
    </source>
</evidence>
<evidence type="ECO:0000256" key="1">
    <source>
        <dbReference type="ARBA" id="ARBA00004123"/>
    </source>
</evidence>
<comment type="subcellular location">
    <subcellularLocation>
        <location evidence="1">Nucleus</location>
    </subcellularLocation>
</comment>
<dbReference type="FunFam" id="3.40.1810.10:FF:000006">
    <property type="entry name" value="Agamous-like MADS-box protein AGL62"/>
    <property type="match status" value="1"/>
</dbReference>
<dbReference type="Gene3D" id="3.40.1810.10">
    <property type="entry name" value="Transcription factor, MADS-box"/>
    <property type="match status" value="1"/>
</dbReference>
<dbReference type="InterPro" id="IPR002100">
    <property type="entry name" value="TF_MADSbox"/>
</dbReference>
<feature type="compositionally biased region" description="Pro residues" evidence="7">
    <location>
        <begin position="208"/>
        <end position="226"/>
    </location>
</feature>
<keyword evidence="10" id="KW-1185">Reference proteome</keyword>
<dbReference type="GO" id="GO:0000981">
    <property type="term" value="F:DNA-binding transcription factor activity, RNA polymerase II-specific"/>
    <property type="evidence" value="ECO:0007669"/>
    <property type="project" value="TreeGrafter"/>
</dbReference>
<evidence type="ECO:0000256" key="2">
    <source>
        <dbReference type="ARBA" id="ARBA00023015"/>
    </source>
</evidence>
<dbReference type="AlphaFoldDB" id="A0AA39SK72"/>
<evidence type="ECO:0000256" key="5">
    <source>
        <dbReference type="ARBA" id="ARBA00023242"/>
    </source>
</evidence>
<dbReference type="GO" id="GO:0045944">
    <property type="term" value="P:positive regulation of transcription by RNA polymerase II"/>
    <property type="evidence" value="ECO:0007669"/>
    <property type="project" value="InterPro"/>
</dbReference>
<gene>
    <name evidence="9" type="ORF">LWI29_026558</name>
</gene>
<dbReference type="InterPro" id="IPR036879">
    <property type="entry name" value="TF_MADSbox_sf"/>
</dbReference>
<keyword evidence="2" id="KW-0805">Transcription regulation</keyword>
<dbReference type="Proteomes" id="UP001168877">
    <property type="component" value="Unassembled WGS sequence"/>
</dbReference>
<feature type="compositionally biased region" description="Basic and acidic residues" evidence="7">
    <location>
        <begin position="471"/>
        <end position="499"/>
    </location>
</feature>
<protein>
    <recommendedName>
        <fullName evidence="8">MADS-box domain-containing protein</fullName>
    </recommendedName>
</protein>
<dbReference type="PANTHER" id="PTHR11945:SF776">
    <property type="entry name" value="AGAMOUS-LIKE 50-RELATED"/>
    <property type="match status" value="1"/>
</dbReference>
<keyword evidence="3" id="KW-0238">DNA-binding</keyword>
<dbReference type="EMBL" id="JAUESC010000381">
    <property type="protein sequence ID" value="KAK0590399.1"/>
    <property type="molecule type" value="Genomic_DNA"/>
</dbReference>
<dbReference type="Pfam" id="PF00319">
    <property type="entry name" value="SRF-TF"/>
    <property type="match status" value="1"/>
</dbReference>
<accession>A0AA39SK72</accession>
<dbReference type="PRINTS" id="PR00404">
    <property type="entry name" value="MADSDOMAIN"/>
</dbReference>
<dbReference type="CDD" id="cd00265">
    <property type="entry name" value="MADS_MEF2_like"/>
    <property type="match status" value="1"/>
</dbReference>
<dbReference type="InterPro" id="IPR033896">
    <property type="entry name" value="MEF2-like_N"/>
</dbReference>
<feature type="compositionally biased region" description="Polar residues" evidence="7">
    <location>
        <begin position="447"/>
        <end position="470"/>
    </location>
</feature>
<evidence type="ECO:0000313" key="9">
    <source>
        <dbReference type="EMBL" id="KAK0590399.1"/>
    </source>
</evidence>
<keyword evidence="6" id="KW-0175">Coiled coil</keyword>
<sequence length="654" mass="73120">MTRKSKGRQKVEMVKMPNESNLQVTFSKRRSGLFKKASELCTLCGADIAIVVFSPGKKVFSFGHPCVESVIDRFLTRNPPPTSGTMQLIEAHRNAGVRDLNMQLTQVLNQLEAEKKRGEELTQMRKASQRQCWWQAPIEELNQSQLEHLKVSLEELKKNVGKQAEKLMIQSSAPPQYFLGSSSTGNLGIHRPFDLKNTGFSSHMPNMMHPPPPPNMMPPPPPPPPHPHQRLEEPSIPVSKEWLSLALGLKSGLKFTADSEFEFEFGGFPKASGEGEWELVDRCQGKSARAVVKERDQIKVREKAEKRGVKCQEIPWFRKNVEGRWVLPDKTDFPKMGFLNDKVAGLKQGAVEKGKWIWLRKLKSKPDRITDTKGGIRIGFDRQGQFSQISSEDTSSAEVEPAGRVFCNMGVGECSKVYGPPGPMDHGWEKVGPLGLKNLKLDFQTSPNYNEFQDGENLSASDSSEQNFLEETQKEESRNSQRRDHSKGIDERNSQMRDHSKGIDLCIDLRSQVSGDSSHTTGGSVSPTSHVCSQDTMVAKTQLEGTGGKTAGVVKKVKARGSELLSRSHPMKTRHSTLKPISGIKKVKWNIENEIAKVIEKGVELGINSKVRKQRTSSDCEGTVLEEFQKSGWVLDDEVAKICYEKLQAYQCLI</sequence>
<dbReference type="SUPFAM" id="SSF55455">
    <property type="entry name" value="SRF-like"/>
    <property type="match status" value="1"/>
</dbReference>
<organism evidence="9 10">
    <name type="scientific">Acer saccharum</name>
    <name type="common">Sugar maple</name>
    <dbReference type="NCBI Taxonomy" id="4024"/>
    <lineage>
        <taxon>Eukaryota</taxon>
        <taxon>Viridiplantae</taxon>
        <taxon>Streptophyta</taxon>
        <taxon>Embryophyta</taxon>
        <taxon>Tracheophyta</taxon>
        <taxon>Spermatophyta</taxon>
        <taxon>Magnoliopsida</taxon>
        <taxon>eudicotyledons</taxon>
        <taxon>Gunneridae</taxon>
        <taxon>Pentapetalae</taxon>
        <taxon>rosids</taxon>
        <taxon>malvids</taxon>
        <taxon>Sapindales</taxon>
        <taxon>Sapindaceae</taxon>
        <taxon>Hippocastanoideae</taxon>
        <taxon>Acereae</taxon>
        <taxon>Acer</taxon>
    </lineage>
</organism>
<evidence type="ECO:0000256" key="4">
    <source>
        <dbReference type="ARBA" id="ARBA00023163"/>
    </source>
</evidence>
<keyword evidence="4" id="KW-0804">Transcription</keyword>
<comment type="caution">
    <text evidence="9">The sequence shown here is derived from an EMBL/GenBank/DDBJ whole genome shotgun (WGS) entry which is preliminary data.</text>
</comment>
<dbReference type="GO" id="GO:0000978">
    <property type="term" value="F:RNA polymerase II cis-regulatory region sequence-specific DNA binding"/>
    <property type="evidence" value="ECO:0007669"/>
    <property type="project" value="TreeGrafter"/>
</dbReference>
<proteinExistence type="predicted"/>
<dbReference type="GO" id="GO:0005634">
    <property type="term" value="C:nucleus"/>
    <property type="evidence" value="ECO:0007669"/>
    <property type="project" value="UniProtKB-SubCell"/>
</dbReference>
<dbReference type="Gene3D" id="6.10.140.920">
    <property type="match status" value="1"/>
</dbReference>